<keyword evidence="3" id="KW-1185">Reference proteome</keyword>
<dbReference type="InParanoid" id="A0A6G9IDG9"/>
<dbReference type="RefSeq" id="WP_166917572.1">
    <property type="nucleotide sequence ID" value="NZ_CP050253.1"/>
</dbReference>
<dbReference type="Proteomes" id="UP000501168">
    <property type="component" value="Chromosome"/>
</dbReference>
<sequence length="85" mass="9260">MTGNQFTWSSSNTSEAEVSNSVVTLKSKPVSEMIIQTTEIASPSTSNAYWSKTLASSNNYQVGELATGNIHYFHISAFAYTLCVE</sequence>
<reference evidence="2 3" key="1">
    <citation type="submission" date="2020-03" db="EMBL/GenBank/DDBJ databases">
        <title>Complete genome sequence of Orbus sp. IPMB12 (BCRC 80908).</title>
        <authorList>
            <person name="Lo W.-S."/>
            <person name="Chang T.-H."/>
            <person name="Kuo C.-H."/>
        </authorList>
    </citation>
    <scope>NUCLEOTIDE SEQUENCE [LARGE SCALE GENOMIC DNA]</scope>
    <source>
        <strain evidence="2 3">IPMB12</strain>
    </source>
</reference>
<evidence type="ECO:0000256" key="1">
    <source>
        <dbReference type="SAM" id="MobiDB-lite"/>
    </source>
</evidence>
<protein>
    <submittedName>
        <fullName evidence="2">Uncharacterized protein</fullName>
    </submittedName>
</protein>
<evidence type="ECO:0000313" key="2">
    <source>
        <dbReference type="EMBL" id="QIQ22276.1"/>
    </source>
</evidence>
<organism evidence="2 3">
    <name type="scientific">Zophobihabitans entericus</name>
    <dbReference type="NCBI Taxonomy" id="1635327"/>
    <lineage>
        <taxon>Bacteria</taxon>
        <taxon>Pseudomonadati</taxon>
        <taxon>Pseudomonadota</taxon>
        <taxon>Gammaproteobacteria</taxon>
        <taxon>Orbales</taxon>
        <taxon>Orbaceae</taxon>
        <taxon>Zophobihabitans</taxon>
    </lineage>
</organism>
<name>A0A6G9IDG9_9GAMM</name>
<dbReference type="EMBL" id="CP050253">
    <property type="protein sequence ID" value="QIQ22276.1"/>
    <property type="molecule type" value="Genomic_DNA"/>
</dbReference>
<evidence type="ECO:0000313" key="3">
    <source>
        <dbReference type="Proteomes" id="UP000501168"/>
    </source>
</evidence>
<dbReference type="AlphaFoldDB" id="A0A6G9IDG9"/>
<gene>
    <name evidence="2" type="ORF">IPMB12_11615</name>
</gene>
<accession>A0A6G9IDG9</accession>
<dbReference type="KEGG" id="orb:IPMB12_11615"/>
<feature type="region of interest" description="Disordered" evidence="1">
    <location>
        <begin position="1"/>
        <end position="20"/>
    </location>
</feature>
<proteinExistence type="predicted"/>